<dbReference type="OrthoDB" id="10688113at2759"/>
<keyword evidence="3" id="KW-1185">Reference proteome</keyword>
<feature type="compositionally biased region" description="Polar residues" evidence="1">
    <location>
        <begin position="409"/>
        <end position="423"/>
    </location>
</feature>
<feature type="region of interest" description="Disordered" evidence="1">
    <location>
        <begin position="137"/>
        <end position="305"/>
    </location>
</feature>
<proteinExistence type="predicted"/>
<dbReference type="EMBL" id="JH795855">
    <property type="protein sequence ID" value="EJU06017.1"/>
    <property type="molecule type" value="Genomic_DNA"/>
</dbReference>
<feature type="compositionally biased region" description="Polar residues" evidence="1">
    <location>
        <begin position="215"/>
        <end position="226"/>
    </location>
</feature>
<accession>M5GF72</accession>
<feature type="compositionally biased region" description="Basic and acidic residues" evidence="1">
    <location>
        <begin position="672"/>
        <end position="682"/>
    </location>
</feature>
<feature type="compositionally biased region" description="Low complexity" evidence="1">
    <location>
        <begin position="746"/>
        <end position="778"/>
    </location>
</feature>
<feature type="compositionally biased region" description="Basic and acidic residues" evidence="1">
    <location>
        <begin position="656"/>
        <end position="665"/>
    </location>
</feature>
<feature type="compositionally biased region" description="Low complexity" evidence="1">
    <location>
        <begin position="176"/>
        <end position="193"/>
    </location>
</feature>
<feature type="region of interest" description="Disordered" evidence="1">
    <location>
        <begin position="656"/>
        <end position="813"/>
    </location>
</feature>
<dbReference type="HOGENOM" id="CLU_284411_0_0_1"/>
<protein>
    <submittedName>
        <fullName evidence="2">Uncharacterized protein</fullName>
    </submittedName>
</protein>
<gene>
    <name evidence="2" type="ORF">DACRYDRAFT_97650</name>
</gene>
<feature type="region of interest" description="Disordered" evidence="1">
    <location>
        <begin position="101"/>
        <end position="120"/>
    </location>
</feature>
<organism evidence="2 3">
    <name type="scientific">Dacryopinax primogenitus (strain DJM 731)</name>
    <name type="common">Brown rot fungus</name>
    <dbReference type="NCBI Taxonomy" id="1858805"/>
    <lineage>
        <taxon>Eukaryota</taxon>
        <taxon>Fungi</taxon>
        <taxon>Dikarya</taxon>
        <taxon>Basidiomycota</taxon>
        <taxon>Agaricomycotina</taxon>
        <taxon>Dacrymycetes</taxon>
        <taxon>Dacrymycetales</taxon>
        <taxon>Dacrymycetaceae</taxon>
        <taxon>Dacryopinax</taxon>
    </lineage>
</organism>
<feature type="compositionally biased region" description="Polar residues" evidence="1">
    <location>
        <begin position="721"/>
        <end position="745"/>
    </location>
</feature>
<feature type="region of interest" description="Disordered" evidence="1">
    <location>
        <begin position="982"/>
        <end position="1036"/>
    </location>
</feature>
<feature type="compositionally biased region" description="Pro residues" evidence="1">
    <location>
        <begin position="459"/>
        <end position="473"/>
    </location>
</feature>
<name>M5GF72_DACPD</name>
<evidence type="ECO:0000313" key="2">
    <source>
        <dbReference type="EMBL" id="EJU06017.1"/>
    </source>
</evidence>
<dbReference type="AlphaFoldDB" id="M5GF72"/>
<feature type="compositionally biased region" description="Low complexity" evidence="1">
    <location>
        <begin position="424"/>
        <end position="445"/>
    </location>
</feature>
<feature type="compositionally biased region" description="Basic residues" evidence="1">
    <location>
        <begin position="1021"/>
        <end position="1032"/>
    </location>
</feature>
<feature type="compositionally biased region" description="Polar residues" evidence="1">
    <location>
        <begin position="690"/>
        <end position="702"/>
    </location>
</feature>
<evidence type="ECO:0000256" key="1">
    <source>
        <dbReference type="SAM" id="MobiDB-lite"/>
    </source>
</evidence>
<dbReference type="RefSeq" id="XP_040632911.1">
    <property type="nucleotide sequence ID" value="XM_040777471.1"/>
</dbReference>
<dbReference type="Proteomes" id="UP000030653">
    <property type="component" value="Unassembled WGS sequence"/>
</dbReference>
<feature type="region of interest" description="Disordered" evidence="1">
    <location>
        <begin position="32"/>
        <end position="52"/>
    </location>
</feature>
<feature type="compositionally biased region" description="Low complexity" evidence="1">
    <location>
        <begin position="874"/>
        <end position="883"/>
    </location>
</feature>
<feature type="region of interest" description="Disordered" evidence="1">
    <location>
        <begin position="856"/>
        <end position="894"/>
    </location>
</feature>
<reference evidence="2 3" key="1">
    <citation type="journal article" date="2012" name="Science">
        <title>The Paleozoic origin of enzymatic lignin decomposition reconstructed from 31 fungal genomes.</title>
        <authorList>
            <person name="Floudas D."/>
            <person name="Binder M."/>
            <person name="Riley R."/>
            <person name="Barry K."/>
            <person name="Blanchette R.A."/>
            <person name="Henrissat B."/>
            <person name="Martinez A.T."/>
            <person name="Otillar R."/>
            <person name="Spatafora J.W."/>
            <person name="Yadav J.S."/>
            <person name="Aerts A."/>
            <person name="Benoit I."/>
            <person name="Boyd A."/>
            <person name="Carlson A."/>
            <person name="Copeland A."/>
            <person name="Coutinho P.M."/>
            <person name="de Vries R.P."/>
            <person name="Ferreira P."/>
            <person name="Findley K."/>
            <person name="Foster B."/>
            <person name="Gaskell J."/>
            <person name="Glotzer D."/>
            <person name="Gorecki P."/>
            <person name="Heitman J."/>
            <person name="Hesse C."/>
            <person name="Hori C."/>
            <person name="Igarashi K."/>
            <person name="Jurgens J.A."/>
            <person name="Kallen N."/>
            <person name="Kersten P."/>
            <person name="Kohler A."/>
            <person name="Kuees U."/>
            <person name="Kumar T.K.A."/>
            <person name="Kuo A."/>
            <person name="LaButti K."/>
            <person name="Larrondo L.F."/>
            <person name="Lindquist E."/>
            <person name="Ling A."/>
            <person name="Lombard V."/>
            <person name="Lucas S."/>
            <person name="Lundell T."/>
            <person name="Martin R."/>
            <person name="McLaughlin D.J."/>
            <person name="Morgenstern I."/>
            <person name="Morin E."/>
            <person name="Murat C."/>
            <person name="Nagy L.G."/>
            <person name="Nolan M."/>
            <person name="Ohm R.A."/>
            <person name="Patyshakuliyeva A."/>
            <person name="Rokas A."/>
            <person name="Ruiz-Duenas F.J."/>
            <person name="Sabat G."/>
            <person name="Salamov A."/>
            <person name="Samejima M."/>
            <person name="Schmutz J."/>
            <person name="Slot J.C."/>
            <person name="St John F."/>
            <person name="Stenlid J."/>
            <person name="Sun H."/>
            <person name="Sun S."/>
            <person name="Syed K."/>
            <person name="Tsang A."/>
            <person name="Wiebenga A."/>
            <person name="Young D."/>
            <person name="Pisabarro A."/>
            <person name="Eastwood D.C."/>
            <person name="Martin F."/>
            <person name="Cullen D."/>
            <person name="Grigoriev I.V."/>
            <person name="Hibbett D.S."/>
        </authorList>
    </citation>
    <scope>NUCLEOTIDE SEQUENCE [LARGE SCALE GENOMIC DNA]</scope>
    <source>
        <strain evidence="2 3">DJM-731 SS1</strain>
    </source>
</reference>
<feature type="region of interest" description="Disordered" evidence="1">
    <location>
        <begin position="374"/>
        <end position="502"/>
    </location>
</feature>
<sequence>MPYIASVVQLLKTREAGFHRWLFMTPPVVVGRGDDGGRRKARQSTLPDRSKQTMPFRRGDVIVLDCSEDERPPSPCEEMYRSPSAWAVPVDLTSSPSELWLSLPSRSEPSTSQSTAVDDFNPASLLDPQFVALFNQCANNLPPSQPGPSISDLPTPPSSSPTDAPSNGPSDPPSVAPSSLSSSSPYPPSNSSSDGPVTPNPNPPVSEPLILGGLSTFNKGSHSMAASTMARRLDVVSPGAPSPDGFRSLLTSYTNIDPNTPGGPGATPQASTSSEAACAPKGKSPLREKSVGSRRPSEAPPSATAQAWTKAATFIMHSKPEDAAANMYSFIRTETAMAELRSQAQSRSLGRTLAAHTPKPMPWQVPSSSVLGLVMPTPVASSPSPRAGVQRAPRKSGSGGNDSHVEILTPSSPMLPTRDQNLTSSPSSMLPSQASHAQSSSSQPPRTMGGADVQCQSPDSPPEPSSSTRPPPAQSAEQRPVASDSQKTSTPKRPRHTEDVAIVPDPEQLTTPTERITRGVFEFQSNPATKEEWDRAVMEYVIQCREGKFTMYHTKGVHEFPPKDLWALPELVVNGSLHKFLVTTARILQTCILSLPDYILSNGKKTKWDWRGQMRQHLCKLSDGFYRVGDGSTTYSQLHRGLPHAFSLAFSLTEHGEVSEGDRAESGPPGASDERPAKKPWTETEGPDGQDTSPATPNEIQAGSSNPPRRGRPPKGRQSSTAVKSRSSGAHTGNAEPSVSQGSTHQQAEASSSSGPSQSTATTPDSQSQPTPSSDSSTRVASSGGIITPDYSGYVYDPSKPPPPFSSSALPPEWEGLNSTEALDALFPGGFQCSTDHLGFISVAFDTPMTMAMNNLPAPAGLGSQPSTPQRPTVVPAPSPSVSHARWGNDPSNAERMAGFLDDISHFAEEIGAVDENGNPSFAWEEPPLRDEFGYSTFPIDTNIIQKSGSATAIPMTSPVPAPAMRPNMYGVDQEDLSVAAPTAQSDRAARGSIYSEAGPSTIPVNRVPSPISCSDSAPRRGSRGKAAQRRKPNYEGFTRLSAKRNIGALVTAHANRTIAAAEERQARYSQVDERTQRASGMALPSYLRNRW</sequence>
<feature type="compositionally biased region" description="Basic and acidic residues" evidence="1">
    <location>
        <begin position="285"/>
        <end position="297"/>
    </location>
</feature>
<feature type="compositionally biased region" description="Polar residues" evidence="1">
    <location>
        <begin position="249"/>
        <end position="258"/>
    </location>
</feature>
<feature type="compositionally biased region" description="Low complexity" evidence="1">
    <location>
        <begin position="101"/>
        <end position="110"/>
    </location>
</feature>
<dbReference type="GeneID" id="63692533"/>
<evidence type="ECO:0000313" key="3">
    <source>
        <dbReference type="Proteomes" id="UP000030653"/>
    </source>
</evidence>